<evidence type="ECO:0000256" key="4">
    <source>
        <dbReference type="ARBA" id="ARBA00022771"/>
    </source>
</evidence>
<evidence type="ECO:0000259" key="12">
    <source>
        <dbReference type="PROSITE" id="PS50162"/>
    </source>
</evidence>
<dbReference type="GO" id="GO:0008270">
    <property type="term" value="F:zinc ion binding"/>
    <property type="evidence" value="ECO:0007669"/>
    <property type="project" value="UniProtKB-KW"/>
</dbReference>
<dbReference type="CDD" id="cd01121">
    <property type="entry name" value="RadA_SMS_N"/>
    <property type="match status" value="1"/>
</dbReference>
<evidence type="ECO:0000256" key="6">
    <source>
        <dbReference type="ARBA" id="ARBA00022833"/>
    </source>
</evidence>
<dbReference type="PRINTS" id="PR01874">
    <property type="entry name" value="DNAREPAIRADA"/>
</dbReference>
<dbReference type="GO" id="GO:0016787">
    <property type="term" value="F:hydrolase activity"/>
    <property type="evidence" value="ECO:0007669"/>
    <property type="project" value="UniProtKB-KW"/>
</dbReference>
<evidence type="ECO:0000256" key="3">
    <source>
        <dbReference type="ARBA" id="ARBA00022763"/>
    </source>
</evidence>
<evidence type="ECO:0000256" key="9">
    <source>
        <dbReference type="ARBA" id="ARBA00023125"/>
    </source>
</evidence>
<dbReference type="GO" id="GO:0003684">
    <property type="term" value="F:damaged DNA binding"/>
    <property type="evidence" value="ECO:0007669"/>
    <property type="project" value="InterPro"/>
</dbReference>
<dbReference type="AlphaFoldDB" id="A0A644U2F9"/>
<accession>A0A644U2F9</accession>
<feature type="region of interest" description="Disordered" evidence="11">
    <location>
        <begin position="1"/>
        <end position="22"/>
    </location>
</feature>
<keyword evidence="5 13" id="KW-0378">Hydrolase</keyword>
<dbReference type="InterPro" id="IPR027417">
    <property type="entry name" value="P-loop_NTPase"/>
</dbReference>
<dbReference type="NCBIfam" id="TIGR00416">
    <property type="entry name" value="sms"/>
    <property type="match status" value="1"/>
</dbReference>
<dbReference type="GO" id="GO:0000725">
    <property type="term" value="P:recombinational repair"/>
    <property type="evidence" value="ECO:0007669"/>
    <property type="project" value="TreeGrafter"/>
</dbReference>
<dbReference type="EMBL" id="VSSQ01000070">
    <property type="protein sequence ID" value="MPL73099.1"/>
    <property type="molecule type" value="Genomic_DNA"/>
</dbReference>
<comment type="caution">
    <text evidence="13">The sequence shown here is derived from an EMBL/GenBank/DDBJ whole genome shotgun (WGS) entry which is preliminary data.</text>
</comment>
<organism evidence="13">
    <name type="scientific">bioreactor metagenome</name>
    <dbReference type="NCBI Taxonomy" id="1076179"/>
    <lineage>
        <taxon>unclassified sequences</taxon>
        <taxon>metagenomes</taxon>
        <taxon>ecological metagenomes</taxon>
    </lineage>
</organism>
<keyword evidence="8" id="KW-0346">Stress response</keyword>
<protein>
    <submittedName>
        <fullName evidence="13">DNA repair protein RadA</fullName>
        <ecNumber evidence="13">3.6.4.-</ecNumber>
    </submittedName>
</protein>
<dbReference type="PANTHER" id="PTHR32472:SF10">
    <property type="entry name" value="DNA REPAIR PROTEIN RADA-LIKE PROTEIN"/>
    <property type="match status" value="1"/>
</dbReference>
<keyword evidence="10" id="KW-0234">DNA repair</keyword>
<feature type="domain" description="RecA family profile 1" evidence="12">
    <location>
        <begin position="137"/>
        <end position="286"/>
    </location>
</feature>
<dbReference type="SMART" id="SM00382">
    <property type="entry name" value="AAA"/>
    <property type="match status" value="1"/>
</dbReference>
<evidence type="ECO:0000256" key="2">
    <source>
        <dbReference type="ARBA" id="ARBA00022741"/>
    </source>
</evidence>
<evidence type="ECO:0000256" key="5">
    <source>
        <dbReference type="ARBA" id="ARBA00022801"/>
    </source>
</evidence>
<feature type="region of interest" description="Disordered" evidence="11">
    <location>
        <begin position="36"/>
        <end position="64"/>
    </location>
</feature>
<feature type="compositionally biased region" description="Basic and acidic residues" evidence="11">
    <location>
        <begin position="1"/>
        <end position="11"/>
    </location>
</feature>
<gene>
    <name evidence="13" type="primary">radA_6</name>
    <name evidence="13" type="ORF">SDC9_18892</name>
</gene>
<keyword evidence="3" id="KW-0227">DNA damage</keyword>
<keyword evidence="9" id="KW-0238">DNA-binding</keyword>
<dbReference type="Gene3D" id="3.40.50.300">
    <property type="entry name" value="P-loop containing nucleotide triphosphate hydrolases"/>
    <property type="match status" value="1"/>
</dbReference>
<name>A0A644U2F9_9ZZZZ</name>
<dbReference type="FunFam" id="3.40.50.300:FF:000050">
    <property type="entry name" value="DNA repair protein RadA"/>
    <property type="match status" value="1"/>
</dbReference>
<dbReference type="Pfam" id="PF18073">
    <property type="entry name" value="Zn_ribbon_LapB"/>
    <property type="match status" value="1"/>
</dbReference>
<dbReference type="PROSITE" id="PS50162">
    <property type="entry name" value="RECA_2"/>
    <property type="match status" value="1"/>
</dbReference>
<dbReference type="GO" id="GO:0005524">
    <property type="term" value="F:ATP binding"/>
    <property type="evidence" value="ECO:0007669"/>
    <property type="project" value="UniProtKB-KW"/>
</dbReference>
<proteinExistence type="inferred from homology"/>
<dbReference type="Pfam" id="PF13541">
    <property type="entry name" value="ChlI"/>
    <property type="match status" value="1"/>
</dbReference>
<keyword evidence="1" id="KW-0479">Metal-binding</keyword>
<keyword evidence="2" id="KW-0547">Nucleotide-binding</keyword>
<keyword evidence="6" id="KW-0862">Zinc</keyword>
<dbReference type="GO" id="GO:0005829">
    <property type="term" value="C:cytosol"/>
    <property type="evidence" value="ECO:0007669"/>
    <property type="project" value="TreeGrafter"/>
</dbReference>
<dbReference type="InterPro" id="IPR003593">
    <property type="entry name" value="AAA+_ATPase"/>
</dbReference>
<evidence type="ECO:0000256" key="7">
    <source>
        <dbReference type="ARBA" id="ARBA00022840"/>
    </source>
</evidence>
<evidence type="ECO:0000256" key="10">
    <source>
        <dbReference type="ARBA" id="ARBA00023204"/>
    </source>
</evidence>
<dbReference type="InterPro" id="IPR004504">
    <property type="entry name" value="DNA_repair_RadA"/>
</dbReference>
<sequence>MFRRSAAERAEGGAAPRLRLPPGYLQQLEARGLLRSSCPKDLRGGSGPGREGAAPPSPPCRRRAPLAQGDMAKASPQFTCTACGAVHKKWAGRCEACGAWNTIAEEAPLSAGPASRTLGGTKGRRIALSTLATEEAPPPRTLSGMAEFDRVLGGGLVPASAILVGGDPGIGKSTLLLQAVAAFARKGLKCLYISGEEAAAQVRMRAQRLGLADAPVDLGAETNLRDILTTLEAERPDLVIIDSIQTMWADTVEAAPGSVSQVRSAAHELVTFAKTRGVSVILVGHVTKEGQIAGPRVVEHMVDTVLYFEGERGHQFRILRAVKNRFGPASEIGVFEMTGGGLAEVANPSALFLSERGQPAPGSAVFAGIEGTRPVLTEIQALVAPSSLASPRRTVVGLDSGRVSTILAVLESRCGIPFTGLDVFLNVAGGMKVSEPAADLALAAALLSAREDVALPPDLVIFGEISLSAALRPVGQVENRLKEAEKLGFTQAILPQGTKVEGGAGMRLRKLPDLVTFVGDMFGAG</sequence>
<reference evidence="13" key="1">
    <citation type="submission" date="2019-08" db="EMBL/GenBank/DDBJ databases">
        <authorList>
            <person name="Kucharzyk K."/>
            <person name="Murdoch R.W."/>
            <person name="Higgins S."/>
            <person name="Loffler F."/>
        </authorList>
    </citation>
    <scope>NUCLEOTIDE SEQUENCE</scope>
</reference>
<dbReference type="InterPro" id="IPR020568">
    <property type="entry name" value="Ribosomal_Su5_D2-typ_SF"/>
</dbReference>
<dbReference type="SUPFAM" id="SSF52540">
    <property type="entry name" value="P-loop containing nucleoside triphosphate hydrolases"/>
    <property type="match status" value="1"/>
</dbReference>
<dbReference type="Pfam" id="PF13481">
    <property type="entry name" value="AAA_25"/>
    <property type="match status" value="1"/>
</dbReference>
<dbReference type="InterPro" id="IPR041166">
    <property type="entry name" value="Rubredoxin_2"/>
</dbReference>
<evidence type="ECO:0000313" key="13">
    <source>
        <dbReference type="EMBL" id="MPL73099.1"/>
    </source>
</evidence>
<evidence type="ECO:0000256" key="8">
    <source>
        <dbReference type="ARBA" id="ARBA00023016"/>
    </source>
</evidence>
<evidence type="ECO:0000256" key="1">
    <source>
        <dbReference type="ARBA" id="ARBA00022723"/>
    </source>
</evidence>
<dbReference type="SUPFAM" id="SSF54211">
    <property type="entry name" value="Ribosomal protein S5 domain 2-like"/>
    <property type="match status" value="1"/>
</dbReference>
<dbReference type="Gene3D" id="3.30.230.10">
    <property type="match status" value="1"/>
</dbReference>
<keyword evidence="4" id="KW-0863">Zinc-finger</keyword>
<evidence type="ECO:0000256" key="11">
    <source>
        <dbReference type="SAM" id="MobiDB-lite"/>
    </source>
</evidence>
<dbReference type="HAMAP" id="MF_01498">
    <property type="entry name" value="RadA_bact"/>
    <property type="match status" value="1"/>
</dbReference>
<dbReference type="PANTHER" id="PTHR32472">
    <property type="entry name" value="DNA REPAIR PROTEIN RADA"/>
    <property type="match status" value="1"/>
</dbReference>
<dbReference type="InterPro" id="IPR020588">
    <property type="entry name" value="RecA_ATP-bd"/>
</dbReference>
<dbReference type="GO" id="GO:0140664">
    <property type="term" value="F:ATP-dependent DNA damage sensor activity"/>
    <property type="evidence" value="ECO:0007669"/>
    <property type="project" value="InterPro"/>
</dbReference>
<dbReference type="InterPro" id="IPR014721">
    <property type="entry name" value="Ribsml_uS5_D2-typ_fold_subgr"/>
</dbReference>
<keyword evidence="7" id="KW-0067">ATP-binding</keyword>
<dbReference type="EC" id="3.6.4.-" evidence="13"/>